<reference evidence="3" key="1">
    <citation type="submission" date="2016-10" db="EMBL/GenBank/DDBJ databases">
        <authorList>
            <person name="Varghese N."/>
            <person name="Submissions S."/>
        </authorList>
    </citation>
    <scope>NUCLEOTIDE SEQUENCE [LARGE SCALE GENOMIC DNA]</scope>
    <source>
        <strain evidence="3">IBRC-M 10760</strain>
    </source>
</reference>
<gene>
    <name evidence="2" type="ORF">SAMN05216218_10457</name>
</gene>
<keyword evidence="1" id="KW-0472">Membrane</keyword>
<keyword evidence="1" id="KW-1133">Transmembrane helix</keyword>
<keyword evidence="3" id="KW-1185">Reference proteome</keyword>
<dbReference type="Proteomes" id="UP000199076">
    <property type="component" value="Unassembled WGS sequence"/>
</dbReference>
<dbReference type="AlphaFoldDB" id="A0A1G7IRY8"/>
<organism evidence="2 3">
    <name type="scientific">Halorientalis regularis</name>
    <dbReference type="NCBI Taxonomy" id="660518"/>
    <lineage>
        <taxon>Archaea</taxon>
        <taxon>Methanobacteriati</taxon>
        <taxon>Methanobacteriota</taxon>
        <taxon>Stenosarchaea group</taxon>
        <taxon>Halobacteria</taxon>
        <taxon>Halobacteriales</taxon>
        <taxon>Haloarculaceae</taxon>
        <taxon>Halorientalis</taxon>
    </lineage>
</organism>
<evidence type="ECO:0000256" key="1">
    <source>
        <dbReference type="SAM" id="Phobius"/>
    </source>
</evidence>
<keyword evidence="1" id="KW-0812">Transmembrane</keyword>
<dbReference type="EMBL" id="FNBK01000004">
    <property type="protein sequence ID" value="SDF15314.1"/>
    <property type="molecule type" value="Genomic_DNA"/>
</dbReference>
<protein>
    <submittedName>
        <fullName evidence="2">Uncharacterized protein</fullName>
    </submittedName>
</protein>
<accession>A0A1G7IRY8</accession>
<sequence>MMTALSDRSVRDLGIVSTLADALVAFARGRPKAGALLLGAAALSTRIPGLGVAVSVLLRVYRKLA</sequence>
<evidence type="ECO:0000313" key="3">
    <source>
        <dbReference type="Proteomes" id="UP000199076"/>
    </source>
</evidence>
<dbReference type="STRING" id="660518.SAMN05216218_10457"/>
<name>A0A1G7IRY8_9EURY</name>
<evidence type="ECO:0000313" key="2">
    <source>
        <dbReference type="EMBL" id="SDF15314.1"/>
    </source>
</evidence>
<feature type="transmembrane region" description="Helical" evidence="1">
    <location>
        <begin position="35"/>
        <end position="61"/>
    </location>
</feature>
<proteinExistence type="predicted"/>